<dbReference type="CDD" id="cd00130">
    <property type="entry name" value="PAS"/>
    <property type="match status" value="1"/>
</dbReference>
<dbReference type="PROSITE" id="PS50113">
    <property type="entry name" value="PAC"/>
    <property type="match status" value="1"/>
</dbReference>
<feature type="domain" description="PAS" evidence="1">
    <location>
        <begin position="125"/>
        <end position="195"/>
    </location>
</feature>
<dbReference type="InterPro" id="IPR000014">
    <property type="entry name" value="PAS"/>
</dbReference>
<sequence length="685" mass="77437">MDDQRQLFDLTGDYVAILDNQYRVEFMNLSGRILLGVSIDHDLNVEPLHIRQFHDDASWEELQQCILPRTLYEGAWSGIWQLRARSGEPIPVCLRALAHLDDQGQSTGLTLVCQDLRLQQAFQAQEAMVTRILDGTVEGIMVTDPHASIQRVNRAFTQITGYLPEEVKGRSPRFLRSNQHDRDFYDSLRSSLRQDGFWQGEMWCRRKSGEVSLQSVSISALRNDDGCVSHYVAIFHDLTDMRAWEAEIAQLAFVDPHTGMGNRYSLVQTLRHKLVRERLDRFPLALICVDLGQLSPINDRFGIKGGDELIRFQSQKLRQLEGPLQFFRLTGDEFVILVSDASDLTSLARFAVQCVQKLQVPNYLQGEQIRLSPSVGISLAPKDARDTDVLLACAQTAMNAAKQAGRDCYRFYDEGISHTMRQRLMLEQQLRLATQPEADLGLELYLQPKVTLPAGQIQGAEALLRWNHPEKGMIAPAEFIPLAEESRLILALDRWVFARTCRTVKRWRLLGLKMPRISINLSARHLQEPDLVNWCVETVMSCGLVPGDLELEITETAFVNLADMVLKQLVALRHAGFSLALDDFGAGYSSLTYLCRLPLDVVKIDRALVADLCQDERAAILLRGVVQLLDRLGFSVVAEGVETDQQADLLHAIGCTTGQGYLFYRPMPADDFIRVYQDYCIAIDF</sequence>
<dbReference type="Proteomes" id="UP000629025">
    <property type="component" value="Unassembled WGS sequence"/>
</dbReference>
<dbReference type="SUPFAM" id="SSF141868">
    <property type="entry name" value="EAL domain-like"/>
    <property type="match status" value="1"/>
</dbReference>
<gene>
    <name evidence="5" type="ORF">GCM10011352_04310</name>
</gene>
<comment type="caution">
    <text evidence="5">The sequence shown here is derived from an EMBL/GenBank/DDBJ whole genome shotgun (WGS) entry which is preliminary data.</text>
</comment>
<organism evidence="5 6">
    <name type="scientific">Marinobacterium zhoushanense</name>
    <dbReference type="NCBI Taxonomy" id="1679163"/>
    <lineage>
        <taxon>Bacteria</taxon>
        <taxon>Pseudomonadati</taxon>
        <taxon>Pseudomonadota</taxon>
        <taxon>Gammaproteobacteria</taxon>
        <taxon>Oceanospirillales</taxon>
        <taxon>Oceanospirillaceae</taxon>
        <taxon>Marinobacterium</taxon>
    </lineage>
</organism>
<accession>A0ABQ1JZP6</accession>
<dbReference type="PROSITE" id="PS50887">
    <property type="entry name" value="GGDEF"/>
    <property type="match status" value="1"/>
</dbReference>
<dbReference type="InterPro" id="IPR029787">
    <property type="entry name" value="Nucleotide_cyclase"/>
</dbReference>
<protein>
    <recommendedName>
        <fullName evidence="7">PAS domain S-box-containing protein/diguanylate cyclase (GGDEF)-like protein</fullName>
    </recommendedName>
</protein>
<reference evidence="6" key="1">
    <citation type="journal article" date="2019" name="Int. J. Syst. Evol. Microbiol.">
        <title>The Global Catalogue of Microorganisms (GCM) 10K type strain sequencing project: providing services to taxonomists for standard genome sequencing and annotation.</title>
        <authorList>
            <consortium name="The Broad Institute Genomics Platform"/>
            <consortium name="The Broad Institute Genome Sequencing Center for Infectious Disease"/>
            <person name="Wu L."/>
            <person name="Ma J."/>
        </authorList>
    </citation>
    <scope>NUCLEOTIDE SEQUENCE [LARGE SCALE GENOMIC DNA]</scope>
    <source>
        <strain evidence="6">CGMCC 1.15341</strain>
    </source>
</reference>
<dbReference type="InterPro" id="IPR052155">
    <property type="entry name" value="Biofilm_reg_signaling"/>
</dbReference>
<dbReference type="InterPro" id="IPR000700">
    <property type="entry name" value="PAS-assoc_C"/>
</dbReference>
<dbReference type="InterPro" id="IPR043128">
    <property type="entry name" value="Rev_trsase/Diguanyl_cyclase"/>
</dbReference>
<name>A0ABQ1JZP6_9GAMM</name>
<evidence type="ECO:0000313" key="6">
    <source>
        <dbReference type="Proteomes" id="UP000629025"/>
    </source>
</evidence>
<dbReference type="InterPro" id="IPR001633">
    <property type="entry name" value="EAL_dom"/>
</dbReference>
<dbReference type="PROSITE" id="PS50112">
    <property type="entry name" value="PAS"/>
    <property type="match status" value="1"/>
</dbReference>
<dbReference type="NCBIfam" id="TIGR00254">
    <property type="entry name" value="GGDEF"/>
    <property type="match status" value="1"/>
</dbReference>
<dbReference type="SUPFAM" id="SSF55785">
    <property type="entry name" value="PYP-like sensor domain (PAS domain)"/>
    <property type="match status" value="2"/>
</dbReference>
<dbReference type="InterPro" id="IPR001610">
    <property type="entry name" value="PAC"/>
</dbReference>
<evidence type="ECO:0000259" key="3">
    <source>
        <dbReference type="PROSITE" id="PS50883"/>
    </source>
</evidence>
<dbReference type="SUPFAM" id="SSF55073">
    <property type="entry name" value="Nucleotide cyclase"/>
    <property type="match status" value="1"/>
</dbReference>
<dbReference type="PANTHER" id="PTHR44757:SF2">
    <property type="entry name" value="BIOFILM ARCHITECTURE MAINTENANCE PROTEIN MBAA"/>
    <property type="match status" value="1"/>
</dbReference>
<dbReference type="PANTHER" id="PTHR44757">
    <property type="entry name" value="DIGUANYLATE CYCLASE DGCP"/>
    <property type="match status" value="1"/>
</dbReference>
<dbReference type="Pfam" id="PF13188">
    <property type="entry name" value="PAS_8"/>
    <property type="match status" value="1"/>
</dbReference>
<evidence type="ECO:0000259" key="2">
    <source>
        <dbReference type="PROSITE" id="PS50113"/>
    </source>
</evidence>
<dbReference type="SMART" id="SM00267">
    <property type="entry name" value="GGDEF"/>
    <property type="match status" value="1"/>
</dbReference>
<dbReference type="SMART" id="SM00086">
    <property type="entry name" value="PAC"/>
    <property type="match status" value="2"/>
</dbReference>
<proteinExistence type="predicted"/>
<dbReference type="InterPro" id="IPR000160">
    <property type="entry name" value="GGDEF_dom"/>
</dbReference>
<dbReference type="Gene3D" id="3.30.70.270">
    <property type="match status" value="1"/>
</dbReference>
<feature type="domain" description="EAL" evidence="3">
    <location>
        <begin position="423"/>
        <end position="680"/>
    </location>
</feature>
<dbReference type="EMBL" id="BMIJ01000001">
    <property type="protein sequence ID" value="GGB81688.1"/>
    <property type="molecule type" value="Genomic_DNA"/>
</dbReference>
<dbReference type="PROSITE" id="PS50883">
    <property type="entry name" value="EAL"/>
    <property type="match status" value="1"/>
</dbReference>
<dbReference type="Pfam" id="PF00563">
    <property type="entry name" value="EAL"/>
    <property type="match status" value="1"/>
</dbReference>
<dbReference type="SMART" id="SM00052">
    <property type="entry name" value="EAL"/>
    <property type="match status" value="1"/>
</dbReference>
<dbReference type="Pfam" id="PF00990">
    <property type="entry name" value="GGDEF"/>
    <property type="match status" value="1"/>
</dbReference>
<feature type="domain" description="PAC" evidence="2">
    <location>
        <begin position="198"/>
        <end position="250"/>
    </location>
</feature>
<dbReference type="InterPro" id="IPR035965">
    <property type="entry name" value="PAS-like_dom_sf"/>
</dbReference>
<dbReference type="NCBIfam" id="TIGR00229">
    <property type="entry name" value="sensory_box"/>
    <property type="match status" value="1"/>
</dbReference>
<dbReference type="SMART" id="SM00091">
    <property type="entry name" value="PAS"/>
    <property type="match status" value="2"/>
</dbReference>
<feature type="domain" description="GGDEF" evidence="4">
    <location>
        <begin position="282"/>
        <end position="414"/>
    </location>
</feature>
<dbReference type="RefSeq" id="WP_188745453.1">
    <property type="nucleotide sequence ID" value="NZ_BMIJ01000001.1"/>
</dbReference>
<dbReference type="Gene3D" id="3.20.20.450">
    <property type="entry name" value="EAL domain"/>
    <property type="match status" value="1"/>
</dbReference>
<evidence type="ECO:0000313" key="5">
    <source>
        <dbReference type="EMBL" id="GGB81688.1"/>
    </source>
</evidence>
<evidence type="ECO:0008006" key="7">
    <source>
        <dbReference type="Google" id="ProtNLM"/>
    </source>
</evidence>
<evidence type="ECO:0000259" key="1">
    <source>
        <dbReference type="PROSITE" id="PS50112"/>
    </source>
</evidence>
<keyword evidence="6" id="KW-1185">Reference proteome</keyword>
<dbReference type="CDD" id="cd01948">
    <property type="entry name" value="EAL"/>
    <property type="match status" value="1"/>
</dbReference>
<dbReference type="CDD" id="cd01949">
    <property type="entry name" value="GGDEF"/>
    <property type="match status" value="1"/>
</dbReference>
<evidence type="ECO:0000259" key="4">
    <source>
        <dbReference type="PROSITE" id="PS50887"/>
    </source>
</evidence>
<dbReference type="Gene3D" id="3.30.450.20">
    <property type="entry name" value="PAS domain"/>
    <property type="match status" value="2"/>
</dbReference>
<dbReference type="InterPro" id="IPR035919">
    <property type="entry name" value="EAL_sf"/>
</dbReference>
<dbReference type="Pfam" id="PF13426">
    <property type="entry name" value="PAS_9"/>
    <property type="match status" value="1"/>
</dbReference>